<dbReference type="InterPro" id="IPR036875">
    <property type="entry name" value="Znf_CCHC_sf"/>
</dbReference>
<keyword evidence="1" id="KW-0863">Zinc-finger</keyword>
<evidence type="ECO:0000259" key="3">
    <source>
        <dbReference type="PROSITE" id="PS50158"/>
    </source>
</evidence>
<evidence type="ECO:0000256" key="2">
    <source>
        <dbReference type="SAM" id="MobiDB-lite"/>
    </source>
</evidence>
<dbReference type="CDD" id="cd00303">
    <property type="entry name" value="retropepsin_like"/>
    <property type="match status" value="1"/>
</dbReference>
<dbReference type="Gene3D" id="2.40.70.10">
    <property type="entry name" value="Acid Proteases"/>
    <property type="match status" value="1"/>
</dbReference>
<dbReference type="SUPFAM" id="SSF57756">
    <property type="entry name" value="Retrovirus zinc finger-like domains"/>
    <property type="match status" value="1"/>
</dbReference>
<reference evidence="5" key="1">
    <citation type="journal article" date="2019" name="Gigascience">
        <title>De novo genome assembly of the endangered Acer yangbiense, a plant species with extremely small populations endemic to Yunnan Province, China.</title>
        <authorList>
            <person name="Yang J."/>
            <person name="Wariss H.M."/>
            <person name="Tao L."/>
            <person name="Zhang R."/>
            <person name="Yun Q."/>
            <person name="Hollingsworth P."/>
            <person name="Dao Z."/>
            <person name="Luo G."/>
            <person name="Guo H."/>
            <person name="Ma Y."/>
            <person name="Sun W."/>
        </authorList>
    </citation>
    <scope>NUCLEOTIDE SEQUENCE [LARGE SCALE GENOMIC DNA]</scope>
    <source>
        <strain evidence="5">cv. br00</strain>
    </source>
</reference>
<dbReference type="GO" id="GO:0003676">
    <property type="term" value="F:nucleic acid binding"/>
    <property type="evidence" value="ECO:0007669"/>
    <property type="project" value="InterPro"/>
</dbReference>
<keyword evidence="1" id="KW-0479">Metal-binding</keyword>
<dbReference type="SUPFAM" id="SSF50630">
    <property type="entry name" value="Acid proteases"/>
    <property type="match status" value="1"/>
</dbReference>
<keyword evidence="5" id="KW-1185">Reference proteome</keyword>
<dbReference type="Gene3D" id="4.10.60.10">
    <property type="entry name" value="Zinc finger, CCHC-type"/>
    <property type="match status" value="1"/>
</dbReference>
<accession>A0A5N5KWP2</accession>
<dbReference type="PROSITE" id="PS50158">
    <property type="entry name" value="ZF_CCHC"/>
    <property type="match status" value="1"/>
</dbReference>
<feature type="region of interest" description="Disordered" evidence="2">
    <location>
        <begin position="24"/>
        <end position="105"/>
    </location>
</feature>
<keyword evidence="1" id="KW-0862">Zinc</keyword>
<feature type="compositionally biased region" description="Polar residues" evidence="2">
    <location>
        <begin position="26"/>
        <end position="40"/>
    </location>
</feature>
<dbReference type="Pfam" id="PF00098">
    <property type="entry name" value="zf-CCHC"/>
    <property type="match status" value="1"/>
</dbReference>
<dbReference type="GO" id="GO:0008270">
    <property type="term" value="F:zinc ion binding"/>
    <property type="evidence" value="ECO:0007669"/>
    <property type="project" value="UniProtKB-KW"/>
</dbReference>
<dbReference type="PANTHER" id="PTHR35046:SF9">
    <property type="entry name" value="RNA-DIRECTED DNA POLYMERASE"/>
    <property type="match status" value="1"/>
</dbReference>
<feature type="domain" description="CCHC-type" evidence="3">
    <location>
        <begin position="87"/>
        <end position="103"/>
    </location>
</feature>
<evidence type="ECO:0000256" key="1">
    <source>
        <dbReference type="PROSITE-ProRule" id="PRU00047"/>
    </source>
</evidence>
<dbReference type="SMART" id="SM00343">
    <property type="entry name" value="ZnF_C2HC"/>
    <property type="match status" value="1"/>
</dbReference>
<name>A0A5N5KWP2_9ROSI</name>
<dbReference type="EMBL" id="VDCV01000011">
    <property type="protein sequence ID" value="KAB5534895.1"/>
    <property type="molecule type" value="Genomic_DNA"/>
</dbReference>
<sequence length="357" mass="39992">MQTIYSLTEAINLATKVETQLERSKATTVMRNSFDHTNNAAAKGKLPMSSPPPTHTTRGNNNYNRPPTTGTAPETSRNPYARPSSDKCYRCGQPGHRSNQCPKRGAINLVDNEGEADLETEELDEDTAFTYDADEVTGGDEGELLSHAMVVRKILLAPKQVVKTQRHNIFRTRCTVNRKVCDVIIDNGSTENIVSKTMVKKLGLKTEKHPTPYSIGWIRKGTETRITEIYRIQFSIGKNYADEIVCDVVEMDACHMIFGRPWQYDVDVTYRGRDNVYIFMKEGQKIVLGPITEEFTKSIEPQTTEGSFLLIEGKNFIEATKEAQEIFAVVVGEQASTESPRHLEEETTDGTNVSTQT</sequence>
<feature type="region of interest" description="Disordered" evidence="2">
    <location>
        <begin position="337"/>
        <end position="357"/>
    </location>
</feature>
<dbReference type="AlphaFoldDB" id="A0A5N5KWP2"/>
<evidence type="ECO:0000313" key="4">
    <source>
        <dbReference type="EMBL" id="KAB5534895.1"/>
    </source>
</evidence>
<gene>
    <name evidence="4" type="ORF">DKX38_017981</name>
</gene>
<protein>
    <recommendedName>
        <fullName evidence="3">CCHC-type domain-containing protein</fullName>
    </recommendedName>
</protein>
<dbReference type="InterPro" id="IPR021109">
    <property type="entry name" value="Peptidase_aspartic_dom_sf"/>
</dbReference>
<evidence type="ECO:0000313" key="5">
    <source>
        <dbReference type="Proteomes" id="UP000326939"/>
    </source>
</evidence>
<dbReference type="Proteomes" id="UP000326939">
    <property type="component" value="Chromosome 11"/>
</dbReference>
<proteinExistence type="predicted"/>
<feature type="compositionally biased region" description="Polar residues" evidence="2">
    <location>
        <begin position="55"/>
        <end position="78"/>
    </location>
</feature>
<dbReference type="PANTHER" id="PTHR35046">
    <property type="entry name" value="ZINC KNUCKLE (CCHC-TYPE) FAMILY PROTEIN"/>
    <property type="match status" value="1"/>
</dbReference>
<dbReference type="InterPro" id="IPR001878">
    <property type="entry name" value="Znf_CCHC"/>
</dbReference>
<organism evidence="4 5">
    <name type="scientific">Salix brachista</name>
    <dbReference type="NCBI Taxonomy" id="2182728"/>
    <lineage>
        <taxon>Eukaryota</taxon>
        <taxon>Viridiplantae</taxon>
        <taxon>Streptophyta</taxon>
        <taxon>Embryophyta</taxon>
        <taxon>Tracheophyta</taxon>
        <taxon>Spermatophyta</taxon>
        <taxon>Magnoliopsida</taxon>
        <taxon>eudicotyledons</taxon>
        <taxon>Gunneridae</taxon>
        <taxon>Pentapetalae</taxon>
        <taxon>rosids</taxon>
        <taxon>fabids</taxon>
        <taxon>Malpighiales</taxon>
        <taxon>Salicaceae</taxon>
        <taxon>Saliceae</taxon>
        <taxon>Salix</taxon>
    </lineage>
</organism>
<comment type="caution">
    <text evidence="4">The sequence shown here is derived from an EMBL/GenBank/DDBJ whole genome shotgun (WGS) entry which is preliminary data.</text>
</comment>